<dbReference type="OrthoDB" id="9760333at2"/>
<dbReference type="SUPFAM" id="SSF56935">
    <property type="entry name" value="Porins"/>
    <property type="match status" value="1"/>
</dbReference>
<feature type="domain" description="TonB-dependent receptor-like beta-barrel" evidence="13">
    <location>
        <begin position="298"/>
        <end position="701"/>
    </location>
</feature>
<evidence type="ECO:0000256" key="3">
    <source>
        <dbReference type="ARBA" id="ARBA00022448"/>
    </source>
</evidence>
<dbReference type="InterPro" id="IPR000531">
    <property type="entry name" value="Beta-barrel_TonB"/>
</dbReference>
<feature type="signal peptide" evidence="12">
    <location>
        <begin position="1"/>
        <end position="29"/>
    </location>
</feature>
<evidence type="ECO:0000256" key="6">
    <source>
        <dbReference type="ARBA" id="ARBA00023077"/>
    </source>
</evidence>
<evidence type="ECO:0000313" key="16">
    <source>
        <dbReference type="Proteomes" id="UP000006377"/>
    </source>
</evidence>
<evidence type="ECO:0000256" key="7">
    <source>
        <dbReference type="ARBA" id="ARBA00023136"/>
    </source>
</evidence>
<dbReference type="GO" id="GO:0038023">
    <property type="term" value="F:signaling receptor activity"/>
    <property type="evidence" value="ECO:0007669"/>
    <property type="project" value="InterPro"/>
</dbReference>
<evidence type="ECO:0000256" key="8">
    <source>
        <dbReference type="ARBA" id="ARBA00023170"/>
    </source>
</evidence>
<dbReference type="GO" id="GO:0015344">
    <property type="term" value="F:siderophore uptake transmembrane transporter activity"/>
    <property type="evidence" value="ECO:0007669"/>
    <property type="project" value="TreeGrafter"/>
</dbReference>
<dbReference type="InterPro" id="IPR036942">
    <property type="entry name" value="Beta-barrel_TonB_sf"/>
</dbReference>
<dbReference type="PROSITE" id="PS52016">
    <property type="entry name" value="TONB_DEPENDENT_REC_3"/>
    <property type="match status" value="1"/>
</dbReference>
<keyword evidence="8 15" id="KW-0675">Receptor</keyword>
<keyword evidence="7 10" id="KW-0472">Membrane</keyword>
<dbReference type="CDD" id="cd01347">
    <property type="entry name" value="ligand_gated_channel"/>
    <property type="match status" value="1"/>
</dbReference>
<keyword evidence="12" id="KW-0732">Signal</keyword>
<evidence type="ECO:0000256" key="10">
    <source>
        <dbReference type="PROSITE-ProRule" id="PRU01360"/>
    </source>
</evidence>
<dbReference type="Gene3D" id="2.170.130.10">
    <property type="entry name" value="TonB-dependent receptor, plug domain"/>
    <property type="match status" value="1"/>
</dbReference>
<evidence type="ECO:0000256" key="9">
    <source>
        <dbReference type="ARBA" id="ARBA00023237"/>
    </source>
</evidence>
<evidence type="ECO:0000256" key="2">
    <source>
        <dbReference type="ARBA" id="ARBA00009810"/>
    </source>
</evidence>
<dbReference type="STRING" id="402881.Plav_2064"/>
<dbReference type="InterPro" id="IPR012910">
    <property type="entry name" value="Plug_dom"/>
</dbReference>
<evidence type="ECO:0000256" key="4">
    <source>
        <dbReference type="ARBA" id="ARBA00022452"/>
    </source>
</evidence>
<dbReference type="NCBIfam" id="TIGR01783">
    <property type="entry name" value="TonB-siderophor"/>
    <property type="match status" value="1"/>
</dbReference>
<name>A7HUU5_PARL1</name>
<comment type="similarity">
    <text evidence="2 10 11">Belongs to the TonB-dependent receptor family.</text>
</comment>
<dbReference type="InterPro" id="IPR010105">
    <property type="entry name" value="TonB_sidphr_rcpt"/>
</dbReference>
<dbReference type="Gene3D" id="2.40.170.20">
    <property type="entry name" value="TonB-dependent receptor, beta-barrel domain"/>
    <property type="match status" value="1"/>
</dbReference>
<dbReference type="Pfam" id="PF07715">
    <property type="entry name" value="Plug"/>
    <property type="match status" value="1"/>
</dbReference>
<feature type="domain" description="TonB-dependent receptor plug" evidence="14">
    <location>
        <begin position="81"/>
        <end position="174"/>
    </location>
</feature>
<dbReference type="AlphaFoldDB" id="A7HUU5"/>
<dbReference type="eggNOG" id="COG4774">
    <property type="taxonomic scope" value="Bacteria"/>
</dbReference>
<keyword evidence="9 10" id="KW-0998">Cell outer membrane</keyword>
<gene>
    <name evidence="15" type="ordered locus">Plav_2064</name>
</gene>
<dbReference type="HOGENOM" id="CLU_008287_22_0_5"/>
<dbReference type="GO" id="GO:0015891">
    <property type="term" value="P:siderophore transport"/>
    <property type="evidence" value="ECO:0007669"/>
    <property type="project" value="InterPro"/>
</dbReference>
<keyword evidence="3 10" id="KW-0813">Transport</keyword>
<evidence type="ECO:0000259" key="13">
    <source>
        <dbReference type="Pfam" id="PF00593"/>
    </source>
</evidence>
<dbReference type="GO" id="GO:0009279">
    <property type="term" value="C:cell outer membrane"/>
    <property type="evidence" value="ECO:0007669"/>
    <property type="project" value="UniProtKB-SubCell"/>
</dbReference>
<dbReference type="PANTHER" id="PTHR32552">
    <property type="entry name" value="FERRICHROME IRON RECEPTOR-RELATED"/>
    <property type="match status" value="1"/>
</dbReference>
<comment type="subcellular location">
    <subcellularLocation>
        <location evidence="1 10">Cell outer membrane</location>
        <topology evidence="1 10">Multi-pass membrane protein</topology>
    </subcellularLocation>
</comment>
<evidence type="ECO:0000259" key="14">
    <source>
        <dbReference type="Pfam" id="PF07715"/>
    </source>
</evidence>
<keyword evidence="5 10" id="KW-0812">Transmembrane</keyword>
<dbReference type="InterPro" id="IPR037066">
    <property type="entry name" value="Plug_dom_sf"/>
</dbReference>
<dbReference type="Proteomes" id="UP000006377">
    <property type="component" value="Chromosome"/>
</dbReference>
<keyword evidence="4 10" id="KW-1134">Transmembrane beta strand</keyword>
<dbReference type="KEGG" id="pla:Plav_2064"/>
<keyword evidence="6 11" id="KW-0798">TonB box</keyword>
<evidence type="ECO:0000256" key="12">
    <source>
        <dbReference type="SAM" id="SignalP"/>
    </source>
</evidence>
<accession>A7HUU5</accession>
<dbReference type="EMBL" id="CP000774">
    <property type="protein sequence ID" value="ABS63678.1"/>
    <property type="molecule type" value="Genomic_DNA"/>
</dbReference>
<evidence type="ECO:0000256" key="1">
    <source>
        <dbReference type="ARBA" id="ARBA00004571"/>
    </source>
</evidence>
<sequence>MSFLSGMKPRGSRVLCTILLASVSTAALAAMPALAQEEAGDAAVELAPIKVESDKDALPAPYAGGQVAAGARIGVLGNQDIMDVPFSVTSYTEELIRNQQAETIGDVVANDPSVRTGYGFSIFGEQFVIRGFPLSNEDIAFNGMYGISPRQIVGTTMYECVEVLKGASAFLNGAPPSGSGTGGSINLVPKRATDVPIRRVTGSYSMNSQFGAHADVGQRFGANNAWGIRINVAGRDGETAIENEDRQYLLGSLALDYRGERLRLSLDAASQRQLVEQGRTVVQLAGGIAVPEPVDSDHNYAQEWAYYDMHDTFALLQGEYDITDFVTAYAGFGAREMREDSDGSTPRVSASDGTATMSRFTVPREDTVYSGQGGLRFEFETGPLRHNLNLGASWLEQKNYNSFEFTGGTPTNIYDPVLFPRPAGGTRSGSFSDLPLFSYSELTSTFLSDTIVFLDDKVHLTLGLRDQRIQTEGYDRTTGAVTSSYDESEISPVAGLAVNLTEQVTVYANRIEGLAQGPTAPTTAGVLNPGEIFAPYTSVQYEFGGKVDLGKVGFGAAYFETEKPLGILTPVGGGNSVFGVDGEQRNRGVELNFFGEPAEGIRLLGGITFLDAELTSTASGANDGNQVRGVPDYQANLGAEWDMPFLPGMTALARVLHTDSQYVDDANTQKISDWTRLDIGARYTANFDRQPVTFNLFIENVTNESYWAAASADIAGYLTMGDPLTAKFSVSTEF</sequence>
<dbReference type="Pfam" id="PF00593">
    <property type="entry name" value="TonB_dep_Rec_b-barrel"/>
    <property type="match status" value="1"/>
</dbReference>
<dbReference type="RefSeq" id="WP_012110982.1">
    <property type="nucleotide sequence ID" value="NC_009719.1"/>
</dbReference>
<dbReference type="InterPro" id="IPR039426">
    <property type="entry name" value="TonB-dep_rcpt-like"/>
</dbReference>
<reference evidence="15 16" key="1">
    <citation type="journal article" date="2011" name="Stand. Genomic Sci.">
        <title>Complete genome sequence of Parvibaculum lavamentivorans type strain (DS-1(T)).</title>
        <authorList>
            <person name="Schleheck D."/>
            <person name="Weiss M."/>
            <person name="Pitluck S."/>
            <person name="Bruce D."/>
            <person name="Land M.L."/>
            <person name="Han S."/>
            <person name="Saunders E."/>
            <person name="Tapia R."/>
            <person name="Detter C."/>
            <person name="Brettin T."/>
            <person name="Han J."/>
            <person name="Woyke T."/>
            <person name="Goodwin L."/>
            <person name="Pennacchio L."/>
            <person name="Nolan M."/>
            <person name="Cook A.M."/>
            <person name="Kjelleberg S."/>
            <person name="Thomas T."/>
        </authorList>
    </citation>
    <scope>NUCLEOTIDE SEQUENCE [LARGE SCALE GENOMIC DNA]</scope>
    <source>
        <strain evidence="16">DS-1 / DSM 13023 / NCIMB 13966</strain>
    </source>
</reference>
<evidence type="ECO:0000256" key="5">
    <source>
        <dbReference type="ARBA" id="ARBA00022692"/>
    </source>
</evidence>
<protein>
    <submittedName>
        <fullName evidence="15">TonB-dependent siderophore receptor</fullName>
    </submittedName>
</protein>
<organism evidence="15 16">
    <name type="scientific">Parvibaculum lavamentivorans (strain DS-1 / DSM 13023 / NCIMB 13966)</name>
    <dbReference type="NCBI Taxonomy" id="402881"/>
    <lineage>
        <taxon>Bacteria</taxon>
        <taxon>Pseudomonadati</taxon>
        <taxon>Pseudomonadota</taxon>
        <taxon>Alphaproteobacteria</taxon>
        <taxon>Hyphomicrobiales</taxon>
        <taxon>Parvibaculaceae</taxon>
        <taxon>Parvibaculum</taxon>
    </lineage>
</organism>
<keyword evidence="16" id="KW-1185">Reference proteome</keyword>
<evidence type="ECO:0000256" key="11">
    <source>
        <dbReference type="RuleBase" id="RU003357"/>
    </source>
</evidence>
<proteinExistence type="inferred from homology"/>
<evidence type="ECO:0000313" key="15">
    <source>
        <dbReference type="EMBL" id="ABS63678.1"/>
    </source>
</evidence>
<dbReference type="PANTHER" id="PTHR32552:SF82">
    <property type="entry name" value="FCUA PROTEIN"/>
    <property type="match status" value="1"/>
</dbReference>
<feature type="chain" id="PRO_5002709682" evidence="12">
    <location>
        <begin position="30"/>
        <end position="734"/>
    </location>
</feature>